<gene>
    <name evidence="8 14" type="primary">dnaA</name>
    <name evidence="14" type="ORF">QFW81_00145</name>
</gene>
<comment type="subcellular location">
    <subcellularLocation>
        <location evidence="8">Cytoplasm</location>
    </subcellularLocation>
</comment>
<evidence type="ECO:0000256" key="9">
    <source>
        <dbReference type="NCBIfam" id="TIGR00362"/>
    </source>
</evidence>
<dbReference type="InterPro" id="IPR013159">
    <property type="entry name" value="DnaA_C"/>
</dbReference>
<dbReference type="NCBIfam" id="TIGR00362">
    <property type="entry name" value="DnaA"/>
    <property type="match status" value="1"/>
</dbReference>
<evidence type="ECO:0000259" key="12">
    <source>
        <dbReference type="SMART" id="SM00382"/>
    </source>
</evidence>
<dbReference type="Proteomes" id="UP001156873">
    <property type="component" value="Unassembled WGS sequence"/>
</dbReference>
<dbReference type="RefSeq" id="WP_280576515.1">
    <property type="nucleotide sequence ID" value="NZ_JARXRO010000001.1"/>
</dbReference>
<feature type="region of interest" description="Domain IV, binds dsDNA" evidence="8">
    <location>
        <begin position="321"/>
        <end position="440"/>
    </location>
</feature>
<dbReference type="Gene3D" id="1.10.8.60">
    <property type="match status" value="1"/>
</dbReference>
<dbReference type="InterPro" id="IPR020591">
    <property type="entry name" value="Chromosome_initiator_DnaA-like"/>
</dbReference>
<dbReference type="InterPro" id="IPR010921">
    <property type="entry name" value="Trp_repressor/repl_initiator"/>
</dbReference>
<dbReference type="PROSITE" id="PS01008">
    <property type="entry name" value="DNAA"/>
    <property type="match status" value="1"/>
</dbReference>
<feature type="binding site" evidence="8">
    <location>
        <position position="152"/>
    </location>
    <ligand>
        <name>ATP</name>
        <dbReference type="ChEBI" id="CHEBI:30616"/>
    </ligand>
</feature>
<proteinExistence type="inferred from homology"/>
<feature type="region of interest" description="Domain I, interacts with DnaA modulators" evidence="8">
    <location>
        <begin position="1"/>
        <end position="81"/>
    </location>
</feature>
<dbReference type="PANTHER" id="PTHR30050:SF2">
    <property type="entry name" value="CHROMOSOMAL REPLICATION INITIATOR PROTEIN DNAA"/>
    <property type="match status" value="1"/>
</dbReference>
<organism evidence="14 15">
    <name type="scientific">Luteimonas kalidii</name>
    <dbReference type="NCBI Taxonomy" id="3042025"/>
    <lineage>
        <taxon>Bacteria</taxon>
        <taxon>Pseudomonadati</taxon>
        <taxon>Pseudomonadota</taxon>
        <taxon>Gammaproteobacteria</taxon>
        <taxon>Lysobacterales</taxon>
        <taxon>Lysobacteraceae</taxon>
        <taxon>Luteimonas</taxon>
    </lineage>
</organism>
<comment type="similarity">
    <text evidence="1 8 11">Belongs to the DnaA family.</text>
</comment>
<evidence type="ECO:0000313" key="14">
    <source>
        <dbReference type="EMBL" id="MDH5832342.1"/>
    </source>
</evidence>
<dbReference type="SUPFAM" id="SSF52540">
    <property type="entry name" value="P-loop containing nucleoside triphosphate hydrolases"/>
    <property type="match status" value="1"/>
</dbReference>
<evidence type="ECO:0000256" key="8">
    <source>
        <dbReference type="HAMAP-Rule" id="MF_00377"/>
    </source>
</evidence>
<dbReference type="InterPro" id="IPR027417">
    <property type="entry name" value="P-loop_NTPase"/>
</dbReference>
<evidence type="ECO:0000256" key="7">
    <source>
        <dbReference type="ARBA" id="ARBA00023125"/>
    </source>
</evidence>
<keyword evidence="4 8" id="KW-0547">Nucleotide-binding</keyword>
<keyword evidence="15" id="KW-1185">Reference proteome</keyword>
<keyword evidence="3 8" id="KW-0235">DNA replication</keyword>
<dbReference type="Gene3D" id="1.10.1750.10">
    <property type="match status" value="1"/>
</dbReference>
<feature type="binding site" evidence="8">
    <location>
        <position position="150"/>
    </location>
    <ligand>
        <name>ATP</name>
        <dbReference type="ChEBI" id="CHEBI:30616"/>
    </ligand>
</feature>
<dbReference type="InterPro" id="IPR001957">
    <property type="entry name" value="Chromosome_initiator_DnaA"/>
</dbReference>
<keyword evidence="5 8" id="KW-0067">ATP-binding</keyword>
<feature type="binding site" evidence="8">
    <location>
        <position position="148"/>
    </location>
    <ligand>
        <name>ATP</name>
        <dbReference type="ChEBI" id="CHEBI:30616"/>
    </ligand>
</feature>
<comment type="caution">
    <text evidence="8">Lacks conserved residue(s) required for the propagation of feature annotation.</text>
</comment>
<dbReference type="SMART" id="SM00382">
    <property type="entry name" value="AAA"/>
    <property type="match status" value="1"/>
</dbReference>
<dbReference type="InterPro" id="IPR018312">
    <property type="entry name" value="Chromosome_initiator_DnaA_CS"/>
</dbReference>
<dbReference type="PANTHER" id="PTHR30050">
    <property type="entry name" value="CHROMOSOMAL REPLICATION INITIATOR PROTEIN DNAA"/>
    <property type="match status" value="1"/>
</dbReference>
<evidence type="ECO:0000256" key="4">
    <source>
        <dbReference type="ARBA" id="ARBA00022741"/>
    </source>
</evidence>
<dbReference type="Gene3D" id="3.40.50.300">
    <property type="entry name" value="P-loop containing nucleotide triphosphate hydrolases"/>
    <property type="match status" value="1"/>
</dbReference>
<feature type="domain" description="AAA+ ATPase" evidence="12">
    <location>
        <begin position="137"/>
        <end position="268"/>
    </location>
</feature>
<evidence type="ECO:0000256" key="2">
    <source>
        <dbReference type="ARBA" id="ARBA00022490"/>
    </source>
</evidence>
<evidence type="ECO:0000256" key="11">
    <source>
        <dbReference type="RuleBase" id="RU004227"/>
    </source>
</evidence>
<comment type="caution">
    <text evidence="14">The sequence shown here is derived from an EMBL/GenBank/DDBJ whole genome shotgun (WGS) entry which is preliminary data.</text>
</comment>
<feature type="binding site" evidence="8">
    <location>
        <position position="151"/>
    </location>
    <ligand>
        <name>ATP</name>
        <dbReference type="ChEBI" id="CHEBI:30616"/>
    </ligand>
</feature>
<keyword evidence="2 8" id="KW-0963">Cytoplasm</keyword>
<evidence type="ECO:0000256" key="5">
    <source>
        <dbReference type="ARBA" id="ARBA00022840"/>
    </source>
</evidence>
<keyword evidence="6 8" id="KW-0446">Lipid-binding</keyword>
<accession>A0ABT6JNS6</accession>
<dbReference type="InterPro" id="IPR038454">
    <property type="entry name" value="DnaA_N_sf"/>
</dbReference>
<name>A0ABT6JNS6_9GAMM</name>
<comment type="domain">
    <text evidence="8">Domain I is involved in oligomerization and binding regulators, domain II is flexibile and of varying length in different bacteria, domain III forms the AAA+ region, while domain IV binds dsDNA.</text>
</comment>
<keyword evidence="7 8" id="KW-0238">DNA-binding</keyword>
<comment type="subunit">
    <text evidence="8">Oligomerizes as a right-handed, spiral filament on DNA at oriC.</text>
</comment>
<dbReference type="Pfam" id="PF00308">
    <property type="entry name" value="Bac_DnaA"/>
    <property type="match status" value="1"/>
</dbReference>
<feature type="domain" description="Chromosomal replication initiator DnaA C-terminal" evidence="13">
    <location>
        <begin position="348"/>
        <end position="417"/>
    </location>
</feature>
<dbReference type="InterPro" id="IPR024633">
    <property type="entry name" value="DnaA_N_dom"/>
</dbReference>
<evidence type="ECO:0000256" key="10">
    <source>
        <dbReference type="RuleBase" id="RU000577"/>
    </source>
</evidence>
<reference evidence="14 15" key="1">
    <citation type="submission" date="2023-04" db="EMBL/GenBank/DDBJ databases">
        <title>Luteimonas sp. M1R5S59.</title>
        <authorList>
            <person name="Sun J.-Q."/>
        </authorList>
    </citation>
    <scope>NUCLEOTIDE SEQUENCE [LARGE SCALE GENOMIC DNA]</scope>
    <source>
        <strain evidence="14 15">M1R5S59</strain>
    </source>
</reference>
<evidence type="ECO:0000259" key="13">
    <source>
        <dbReference type="SMART" id="SM00760"/>
    </source>
</evidence>
<dbReference type="InterPro" id="IPR013317">
    <property type="entry name" value="DnaA_dom"/>
</dbReference>
<evidence type="ECO:0000313" key="15">
    <source>
        <dbReference type="Proteomes" id="UP001156873"/>
    </source>
</evidence>
<dbReference type="HAMAP" id="MF_00377">
    <property type="entry name" value="DnaA_bact"/>
    <property type="match status" value="1"/>
</dbReference>
<dbReference type="Pfam" id="PF11638">
    <property type="entry name" value="DnaA_N"/>
    <property type="match status" value="1"/>
</dbReference>
<evidence type="ECO:0000256" key="1">
    <source>
        <dbReference type="ARBA" id="ARBA00006583"/>
    </source>
</evidence>
<dbReference type="Gene3D" id="3.30.300.180">
    <property type="match status" value="1"/>
</dbReference>
<dbReference type="SMART" id="SM00760">
    <property type="entry name" value="Bac_DnaA_C"/>
    <property type="match status" value="1"/>
</dbReference>
<dbReference type="Pfam" id="PF08299">
    <property type="entry name" value="Bac_DnaA_C"/>
    <property type="match status" value="1"/>
</dbReference>
<dbReference type="InterPro" id="IPR003593">
    <property type="entry name" value="AAA+_ATPase"/>
</dbReference>
<protein>
    <recommendedName>
        <fullName evidence="8 9">Chromosomal replication initiator protein DnaA</fullName>
    </recommendedName>
</protein>
<dbReference type="EMBL" id="JARXRO010000001">
    <property type="protein sequence ID" value="MDH5832342.1"/>
    <property type="molecule type" value="Genomic_DNA"/>
</dbReference>
<dbReference type="PRINTS" id="PR00051">
    <property type="entry name" value="DNAA"/>
</dbReference>
<comment type="function">
    <text evidence="8 10">Plays an essential role in the initiation and regulation of chromosomal replication. ATP-DnaA binds to the origin of replication (oriC) to initiate formation of the DNA replication initiation complex once per cell cycle. Binds the DnaA box (a 9 base pair repeat at the origin) and separates the double-stranded (ds)DNA. Forms a right-handed helical filament on oriC DNA; dsDNA binds to the exterior of the filament while single-stranded (ss)DNA is stabiized in the filament's interior. The ATP-DnaA-oriC complex binds and stabilizes one strand of the AT-rich DNA unwinding element (DUE), permitting loading of DNA polymerase. After initiation quickly degrades to an ADP-DnaA complex that is not apt for DNA replication. Binds acidic phospholipids.</text>
</comment>
<evidence type="ECO:0000256" key="6">
    <source>
        <dbReference type="ARBA" id="ARBA00023121"/>
    </source>
</evidence>
<sequence>MDAWPRCLERLEAELPAEDVHTWLKPLQARSHDSRTVLYAPNAFVRDEVESRYLGRIRELLMHFAGSGEVALEIGSLPRAASAAAAAVASAAPVPLPEAFAGHLDGHYTFDNFVEGRSNQLGRAAAWQAALKPGDRAHNPLLLYGGTGLGKTHLMFAAGNAMRQANPAARVLYLRSEQFYSAFFRSLQEKSTDRFKRQFQQVDALLIDDIQFFAGKDRTQEEFFHTFNALFESRQQIIMTCDRYPREVDGLEPRLKSRLSWGLSVAIDPPDFETRAAIVLAKSRERGTMVPDEVAFLLAKKMHGNVRDLEGALNSLAARANFTGRAITVEFAQETLRDLLRAQQQSIGIPNIQKVVADYYGLQIKDLLSKRRTRSLARPRQVAMALAKELTEHSLPEIGDAFAGRDHTTVLHACRQVRNLMETDGKLREDWDKLIRKLSE</sequence>
<evidence type="ECO:0000256" key="3">
    <source>
        <dbReference type="ARBA" id="ARBA00022705"/>
    </source>
</evidence>
<dbReference type="SUPFAM" id="SSF48295">
    <property type="entry name" value="TrpR-like"/>
    <property type="match status" value="1"/>
</dbReference>
<dbReference type="CDD" id="cd06571">
    <property type="entry name" value="Bac_DnaA_C"/>
    <property type="match status" value="1"/>
</dbReference>